<organism evidence="1 2">
    <name type="scientific">Streptomyces tropicalis</name>
    <dbReference type="NCBI Taxonomy" id="3034234"/>
    <lineage>
        <taxon>Bacteria</taxon>
        <taxon>Bacillati</taxon>
        <taxon>Actinomycetota</taxon>
        <taxon>Actinomycetes</taxon>
        <taxon>Kitasatosporales</taxon>
        <taxon>Streptomycetaceae</taxon>
        <taxon>Streptomyces</taxon>
    </lineage>
</organism>
<dbReference type="EMBL" id="JARJBB010000038">
    <property type="protein sequence ID" value="MDF3303080.1"/>
    <property type="molecule type" value="Genomic_DNA"/>
</dbReference>
<name>A0ABT6AGU6_9ACTN</name>
<dbReference type="RefSeq" id="WP_276112623.1">
    <property type="nucleotide sequence ID" value="NZ_JARJBB010000038.1"/>
</dbReference>
<accession>A0ABT6AGU6</accession>
<comment type="caution">
    <text evidence="1">The sequence shown here is derived from an EMBL/GenBank/DDBJ whole genome shotgun (WGS) entry which is preliminary data.</text>
</comment>
<evidence type="ECO:0008006" key="3">
    <source>
        <dbReference type="Google" id="ProtNLM"/>
    </source>
</evidence>
<evidence type="ECO:0000313" key="2">
    <source>
        <dbReference type="Proteomes" id="UP001221150"/>
    </source>
</evidence>
<keyword evidence="2" id="KW-1185">Reference proteome</keyword>
<reference evidence="1 2" key="1">
    <citation type="submission" date="2023-03" db="EMBL/GenBank/DDBJ databases">
        <title>Draft genome sequence of Streptomyces sp. K1PA1 isolated from peat swamp forest in Thailand.</title>
        <authorList>
            <person name="Klaysubun C."/>
            <person name="Duangmal K."/>
        </authorList>
    </citation>
    <scope>NUCLEOTIDE SEQUENCE [LARGE SCALE GENOMIC DNA]</scope>
    <source>
        <strain evidence="1 2">K1PA1</strain>
    </source>
</reference>
<evidence type="ECO:0000313" key="1">
    <source>
        <dbReference type="EMBL" id="MDF3303080.1"/>
    </source>
</evidence>
<sequence>MTENNTTAAPAPEYFDALLREVLGENYQPPAQQDCILTFPLDQVRSAAEHAVTATKHALGPGDPDARPRLWWIKGDGTFLMSNGIDNSPNARDDKGHWRHIAFADNWGPGTDPSTILGGDDLHETLDLTHPVDDGPALIELLRNAPAHATRFLLHIAHDDEGMALTMTTE</sequence>
<gene>
    <name evidence="1" type="ORF">P3H78_31600</name>
</gene>
<protein>
    <recommendedName>
        <fullName evidence="3">DUF3085 domain-containing protein</fullName>
    </recommendedName>
</protein>
<proteinExistence type="predicted"/>
<dbReference type="Proteomes" id="UP001221150">
    <property type="component" value="Unassembled WGS sequence"/>
</dbReference>